<proteinExistence type="predicted"/>
<reference evidence="1" key="1">
    <citation type="submission" date="2013-07" db="EMBL/GenBank/DDBJ databases">
        <title>The genome of Eucalyptus grandis.</title>
        <authorList>
            <person name="Schmutz J."/>
            <person name="Hayes R."/>
            <person name="Myburg A."/>
            <person name="Tuskan G."/>
            <person name="Grattapaglia D."/>
            <person name="Rokhsar D.S."/>
        </authorList>
    </citation>
    <scope>NUCLEOTIDE SEQUENCE</scope>
    <source>
        <tissue evidence="1">Leaf extractions</tissue>
    </source>
</reference>
<dbReference type="Gramene" id="KCW84716">
    <property type="protein sequence ID" value="KCW84716"/>
    <property type="gene ID" value="EUGRSUZ_B01533"/>
</dbReference>
<protein>
    <submittedName>
        <fullName evidence="1">Uncharacterized protein</fullName>
    </submittedName>
</protein>
<sequence length="75" mass="8303">MNQIKNQEAVSQSFPTISQLLQKSSKVGFCSPSECCGQMERRSCGNSDVQTCPLFALQTAPHQMYSFCILTINNP</sequence>
<dbReference type="InParanoid" id="A0A059D2Q7"/>
<evidence type="ECO:0000313" key="1">
    <source>
        <dbReference type="EMBL" id="KCW84716.1"/>
    </source>
</evidence>
<dbReference type="AlphaFoldDB" id="A0A059D2Q7"/>
<accession>A0A059D2Q7</accession>
<organism evidence="1">
    <name type="scientific">Eucalyptus grandis</name>
    <name type="common">Flooded gum</name>
    <dbReference type="NCBI Taxonomy" id="71139"/>
    <lineage>
        <taxon>Eukaryota</taxon>
        <taxon>Viridiplantae</taxon>
        <taxon>Streptophyta</taxon>
        <taxon>Embryophyta</taxon>
        <taxon>Tracheophyta</taxon>
        <taxon>Spermatophyta</taxon>
        <taxon>Magnoliopsida</taxon>
        <taxon>eudicotyledons</taxon>
        <taxon>Gunneridae</taxon>
        <taxon>Pentapetalae</taxon>
        <taxon>rosids</taxon>
        <taxon>malvids</taxon>
        <taxon>Myrtales</taxon>
        <taxon>Myrtaceae</taxon>
        <taxon>Myrtoideae</taxon>
        <taxon>Eucalypteae</taxon>
        <taxon>Eucalyptus</taxon>
    </lineage>
</organism>
<gene>
    <name evidence="1" type="ORF">EUGRSUZ_B01533</name>
</gene>
<dbReference type="EMBL" id="KK198754">
    <property type="protein sequence ID" value="KCW84716.1"/>
    <property type="molecule type" value="Genomic_DNA"/>
</dbReference>
<name>A0A059D2Q7_EUCGR</name>